<accession>A0A124C525</accession>
<dbReference type="AlphaFoldDB" id="A0A124C525"/>
<organism evidence="1 2">
    <name type="scientific">Streptomyces scabiei</name>
    <dbReference type="NCBI Taxonomy" id="1930"/>
    <lineage>
        <taxon>Bacteria</taxon>
        <taxon>Bacillati</taxon>
        <taxon>Actinomycetota</taxon>
        <taxon>Actinomycetes</taxon>
        <taxon>Kitasatosporales</taxon>
        <taxon>Streptomycetaceae</taxon>
        <taxon>Streptomyces</taxon>
    </lineage>
</organism>
<evidence type="ECO:0008006" key="3">
    <source>
        <dbReference type="Google" id="ProtNLM"/>
    </source>
</evidence>
<reference evidence="2" key="1">
    <citation type="submission" date="2015-11" db="EMBL/GenBank/DDBJ databases">
        <authorList>
            <consortium name="Cross-ministerial Strategic Innovation Promotion Program (SIP) consortium"/>
            <person name="Tomihama T."/>
            <person name="Ikenaga M."/>
            <person name="Sakai M."/>
            <person name="Okubo T."/>
            <person name="Ikeda S."/>
        </authorList>
    </citation>
    <scope>NUCLEOTIDE SEQUENCE [LARGE SCALE GENOMIC DNA]</scope>
    <source>
        <strain evidence="2">S58</strain>
    </source>
</reference>
<dbReference type="EMBL" id="BCMM01000038">
    <property type="protein sequence ID" value="GAQ66262.1"/>
    <property type="molecule type" value="Genomic_DNA"/>
</dbReference>
<dbReference type="Proteomes" id="UP000067448">
    <property type="component" value="Unassembled WGS sequence"/>
</dbReference>
<name>A0A124C525_STRSC</name>
<evidence type="ECO:0000313" key="1">
    <source>
        <dbReference type="EMBL" id="GAQ66262.1"/>
    </source>
</evidence>
<comment type="caution">
    <text evidence="1">The sequence shown here is derived from an EMBL/GenBank/DDBJ whole genome shotgun (WGS) entry which is preliminary data.</text>
</comment>
<sequence>MRDRPADGVTERHESDHLEWIPLADVPGLITRREIVGSATLVGVMALLPESPGTGFDARP</sequence>
<reference evidence="2" key="3">
    <citation type="submission" date="2016-02" db="EMBL/GenBank/DDBJ databases">
        <title>Draft genome of pathogenic Streptomyces sp. in Japan.</title>
        <authorList>
            <person name="Tomihama T."/>
            <person name="Ikenaga M."/>
            <person name="Sakai M."/>
            <person name="Okubo T."/>
            <person name="Ikeda S."/>
        </authorList>
    </citation>
    <scope>NUCLEOTIDE SEQUENCE [LARGE SCALE GENOMIC DNA]</scope>
    <source>
        <strain evidence="2">S58</strain>
    </source>
</reference>
<dbReference type="RefSeq" id="WP_059083526.1">
    <property type="nucleotide sequence ID" value="NZ_BCMM01000038.1"/>
</dbReference>
<evidence type="ECO:0000313" key="2">
    <source>
        <dbReference type="Proteomes" id="UP000067448"/>
    </source>
</evidence>
<protein>
    <recommendedName>
        <fullName evidence="3">NUDIX hydrolase</fullName>
    </recommendedName>
</protein>
<gene>
    <name evidence="1" type="ORF">SsS58_06692</name>
</gene>
<reference evidence="1 2" key="2">
    <citation type="journal article" date="2016" name="Genome Announc.">
        <title>Draft Genome Sequences of Streptomyces scabiei S58, Streptomyces turgidiscabies T45, and Streptomyces acidiscabies a10, the Pathogens of Potato Common Scab, Isolated in Japan.</title>
        <authorList>
            <person name="Tomihama T."/>
            <person name="Nishi Y."/>
            <person name="Sakai M."/>
            <person name="Ikenaga M."/>
            <person name="Okubo T."/>
            <person name="Ikeda S."/>
        </authorList>
    </citation>
    <scope>NUCLEOTIDE SEQUENCE [LARGE SCALE GENOMIC DNA]</scope>
    <source>
        <strain evidence="1 2">S58</strain>
    </source>
</reference>
<proteinExistence type="predicted"/>